<dbReference type="EMBL" id="LSKU01000001">
    <property type="protein sequence ID" value="KXG44010.1"/>
    <property type="molecule type" value="Genomic_DNA"/>
</dbReference>
<name>A0A135L503_9BACI</name>
<dbReference type="GO" id="GO:0015421">
    <property type="term" value="F:ABC-type oligopeptide transporter activity"/>
    <property type="evidence" value="ECO:0007669"/>
    <property type="project" value="TreeGrafter"/>
</dbReference>
<proteinExistence type="predicted"/>
<keyword evidence="3" id="KW-1003">Cell membrane</keyword>
<evidence type="ECO:0000259" key="10">
    <source>
        <dbReference type="PROSITE" id="PS50893"/>
    </source>
</evidence>
<dbReference type="InterPro" id="IPR003439">
    <property type="entry name" value="ABC_transporter-like_ATP-bd"/>
</dbReference>
<evidence type="ECO:0000256" key="6">
    <source>
        <dbReference type="ARBA" id="ARBA00022840"/>
    </source>
</evidence>
<feature type="transmembrane region" description="Helical" evidence="9">
    <location>
        <begin position="160"/>
        <end position="178"/>
    </location>
</feature>
<feature type="domain" description="ABC transporter" evidence="10">
    <location>
        <begin position="339"/>
        <end position="574"/>
    </location>
</feature>
<feature type="transmembrane region" description="Helical" evidence="9">
    <location>
        <begin position="280"/>
        <end position="301"/>
    </location>
</feature>
<evidence type="ECO:0000256" key="4">
    <source>
        <dbReference type="ARBA" id="ARBA00022692"/>
    </source>
</evidence>
<dbReference type="InterPro" id="IPR039421">
    <property type="entry name" value="Type_1_exporter"/>
</dbReference>
<dbReference type="Pfam" id="PF00664">
    <property type="entry name" value="ABC_membrane"/>
    <property type="match status" value="1"/>
</dbReference>
<dbReference type="SUPFAM" id="SSF90123">
    <property type="entry name" value="ABC transporter transmembrane region"/>
    <property type="match status" value="1"/>
</dbReference>
<comment type="caution">
    <text evidence="12">The sequence shown here is derived from an EMBL/GenBank/DDBJ whole genome shotgun (WGS) entry which is preliminary data.</text>
</comment>
<dbReference type="FunFam" id="1.20.1560.10:FF:000011">
    <property type="entry name" value="Multidrug ABC transporter ATP-binding protein"/>
    <property type="match status" value="1"/>
</dbReference>
<protein>
    <submittedName>
        <fullName evidence="12">Multidrug ABC transporter ATP-binding protein</fullName>
    </submittedName>
</protein>
<evidence type="ECO:0000256" key="8">
    <source>
        <dbReference type="ARBA" id="ARBA00023136"/>
    </source>
</evidence>
<keyword evidence="6 12" id="KW-0067">ATP-binding</keyword>
<dbReference type="InterPro" id="IPR003593">
    <property type="entry name" value="AAA+_ATPase"/>
</dbReference>
<evidence type="ECO:0000313" key="13">
    <source>
        <dbReference type="Proteomes" id="UP000070352"/>
    </source>
</evidence>
<keyword evidence="8 9" id="KW-0472">Membrane</keyword>
<dbReference type="SMART" id="SM00382">
    <property type="entry name" value="AAA"/>
    <property type="match status" value="1"/>
</dbReference>
<evidence type="ECO:0000256" key="3">
    <source>
        <dbReference type="ARBA" id="ARBA00022475"/>
    </source>
</evidence>
<comment type="subcellular location">
    <subcellularLocation>
        <location evidence="1">Cell membrane</location>
        <topology evidence="1">Multi-pass membrane protein</topology>
    </subcellularLocation>
</comment>
<keyword evidence="5" id="KW-0547">Nucleotide-binding</keyword>
<feature type="transmembrane region" description="Helical" evidence="9">
    <location>
        <begin position="56"/>
        <end position="77"/>
    </location>
</feature>
<dbReference type="OrthoDB" id="9770415at2"/>
<gene>
    <name evidence="12" type="ORF">U473_08325</name>
</gene>
<dbReference type="PROSITE" id="PS50929">
    <property type="entry name" value="ABC_TM1F"/>
    <property type="match status" value="1"/>
</dbReference>
<feature type="transmembrane region" description="Helical" evidence="9">
    <location>
        <begin position="134"/>
        <end position="154"/>
    </location>
</feature>
<dbReference type="Pfam" id="PF00005">
    <property type="entry name" value="ABC_tran"/>
    <property type="match status" value="1"/>
</dbReference>
<dbReference type="PROSITE" id="PS50893">
    <property type="entry name" value="ABC_TRANSPORTER_2"/>
    <property type="match status" value="1"/>
</dbReference>
<evidence type="ECO:0000256" key="9">
    <source>
        <dbReference type="SAM" id="Phobius"/>
    </source>
</evidence>
<evidence type="ECO:0000256" key="1">
    <source>
        <dbReference type="ARBA" id="ARBA00004651"/>
    </source>
</evidence>
<keyword evidence="7 9" id="KW-1133">Transmembrane helix</keyword>
<evidence type="ECO:0000259" key="11">
    <source>
        <dbReference type="PROSITE" id="PS50929"/>
    </source>
</evidence>
<reference evidence="12 13" key="1">
    <citation type="submission" date="2016-02" db="EMBL/GenBank/DDBJ databases">
        <title>Draft Genome for Tepidibacillus decaturensis nov. sp. Strain Z9, an Anaerobic, Moderately Thermophilic and Heterotrophic Bacterium from Deep Subsurface of the Illinois Basin, USA.</title>
        <authorList>
            <person name="Dong Y."/>
            <person name="Chang J.Y."/>
            <person name="Sanford R."/>
            <person name="Fouke B.W."/>
        </authorList>
    </citation>
    <scope>NUCLEOTIDE SEQUENCE [LARGE SCALE GENOMIC DNA]</scope>
    <source>
        <strain evidence="12 13">Z9</strain>
    </source>
</reference>
<dbReference type="FunFam" id="3.40.50.300:FF:000221">
    <property type="entry name" value="Multidrug ABC transporter ATP-binding protein"/>
    <property type="match status" value="1"/>
</dbReference>
<evidence type="ECO:0000256" key="2">
    <source>
        <dbReference type="ARBA" id="ARBA00022448"/>
    </source>
</evidence>
<dbReference type="CDD" id="cd18541">
    <property type="entry name" value="ABC_6TM_TmrB_like"/>
    <property type="match status" value="1"/>
</dbReference>
<dbReference type="PANTHER" id="PTHR43394:SF1">
    <property type="entry name" value="ATP-BINDING CASSETTE SUB-FAMILY B MEMBER 10, MITOCHONDRIAL"/>
    <property type="match status" value="1"/>
</dbReference>
<feature type="transmembrane region" description="Helical" evidence="9">
    <location>
        <begin position="243"/>
        <end position="268"/>
    </location>
</feature>
<dbReference type="Proteomes" id="UP000070352">
    <property type="component" value="Unassembled WGS sequence"/>
</dbReference>
<dbReference type="Gene3D" id="1.20.1560.10">
    <property type="entry name" value="ABC transporter type 1, transmembrane domain"/>
    <property type="match status" value="1"/>
</dbReference>
<feature type="domain" description="ABC transmembrane type-1" evidence="11">
    <location>
        <begin position="19"/>
        <end position="303"/>
    </location>
</feature>
<evidence type="ECO:0000313" key="12">
    <source>
        <dbReference type="EMBL" id="KXG44010.1"/>
    </source>
</evidence>
<evidence type="ECO:0000256" key="7">
    <source>
        <dbReference type="ARBA" id="ARBA00022989"/>
    </source>
</evidence>
<evidence type="ECO:0000256" key="5">
    <source>
        <dbReference type="ARBA" id="ARBA00022741"/>
    </source>
</evidence>
<dbReference type="InterPro" id="IPR036640">
    <property type="entry name" value="ABC1_TM_sf"/>
</dbReference>
<dbReference type="InterPro" id="IPR011527">
    <property type="entry name" value="ABC1_TM_dom"/>
</dbReference>
<dbReference type="GO" id="GO:0005886">
    <property type="term" value="C:plasma membrane"/>
    <property type="evidence" value="ECO:0007669"/>
    <property type="project" value="UniProtKB-SubCell"/>
</dbReference>
<sequence>MKHFLTLKDFFIKHKWRYIIGIVWLIAVDVLQLILPKILGAFTDDLKNQSITTKSMILYGLSIIAVAFFMFLFRYLWRMYVMGTARFLEYKLRSDLFAHFQKLSTNYYNHHKVGDLMAHATNDINAVRMAAGPGIVMIFDTLVLLSATIFMMVQTISVKLTIIALLPLPFMALLTSHFGKLIHQRFRKAQESFSHLTENVQENISGIRVIKAFVQEQEEIKKFTHANQDYVDKNMELVRIQAIFNPLVQFISGLSFLIVLAYGGILVINRQITLGDFVAFNSYLGLLTWPIMAIGWVINILQRGSASMSRLNEIFATEPEIVDHPQLVDPDLTTIQGEIEFNHLSFTYPGTTKEVLSDINIRIPQGKTLAIVGKTGSGKTTLVNLLVRLYDVSTGMIKIDGRDIKTYPLEVLRQHIGYVPQDNFLFSTTIRENIGFGLNHYTQEQVEKAADDAQVLDNIKDFPAQFDTLLGERGVTLSGGQKQRVSIARALIKNPSILVLDDSLSAVDTKTEEAILKRLHELMKNRTSIIIAHRISTLKEADEIIVLDEGKIVERGTHGHLMELQGHYYDLYQKQLLEEMIANQI</sequence>
<keyword evidence="4 9" id="KW-0812">Transmembrane</keyword>
<dbReference type="PANTHER" id="PTHR43394">
    <property type="entry name" value="ATP-DEPENDENT PERMEASE MDL1, MITOCHONDRIAL"/>
    <property type="match status" value="1"/>
</dbReference>
<dbReference type="SUPFAM" id="SSF52540">
    <property type="entry name" value="P-loop containing nucleoside triphosphate hydrolases"/>
    <property type="match status" value="1"/>
</dbReference>
<dbReference type="PROSITE" id="PS00211">
    <property type="entry name" value="ABC_TRANSPORTER_1"/>
    <property type="match status" value="1"/>
</dbReference>
<feature type="transmembrane region" description="Helical" evidence="9">
    <location>
        <begin position="16"/>
        <end position="36"/>
    </location>
</feature>
<dbReference type="AlphaFoldDB" id="A0A135L503"/>
<dbReference type="InterPro" id="IPR027417">
    <property type="entry name" value="P-loop_NTPase"/>
</dbReference>
<accession>A0A135L503</accession>
<dbReference type="STRING" id="1413211.U473_08325"/>
<dbReference type="GO" id="GO:0016887">
    <property type="term" value="F:ATP hydrolysis activity"/>
    <property type="evidence" value="ECO:0007669"/>
    <property type="project" value="InterPro"/>
</dbReference>
<dbReference type="RefSeq" id="WP_068725213.1">
    <property type="nucleotide sequence ID" value="NZ_LSKU01000001.1"/>
</dbReference>
<dbReference type="Gene3D" id="3.40.50.300">
    <property type="entry name" value="P-loop containing nucleotide triphosphate hydrolases"/>
    <property type="match status" value="1"/>
</dbReference>
<keyword evidence="13" id="KW-1185">Reference proteome</keyword>
<dbReference type="GO" id="GO:0005524">
    <property type="term" value="F:ATP binding"/>
    <property type="evidence" value="ECO:0007669"/>
    <property type="project" value="UniProtKB-KW"/>
</dbReference>
<dbReference type="InterPro" id="IPR017871">
    <property type="entry name" value="ABC_transporter-like_CS"/>
</dbReference>
<keyword evidence="2" id="KW-0813">Transport</keyword>
<organism evidence="12 13">
    <name type="scientific">Tepidibacillus decaturensis</name>
    <dbReference type="NCBI Taxonomy" id="1413211"/>
    <lineage>
        <taxon>Bacteria</taxon>
        <taxon>Bacillati</taxon>
        <taxon>Bacillota</taxon>
        <taxon>Bacilli</taxon>
        <taxon>Bacillales</taxon>
        <taxon>Bacillaceae</taxon>
        <taxon>Tepidibacillus</taxon>
    </lineage>
</organism>